<reference evidence="3 4" key="1">
    <citation type="submission" date="2023-04" db="EMBL/GenBank/DDBJ databases">
        <title>Acinetobacter johnsonii isolate AYTCM encoding NDM-1, OXA-58 and PER-1.</title>
        <authorList>
            <person name="Tian C."/>
            <person name="Wang S."/>
            <person name="Fan X."/>
            <person name="Xia D."/>
        </authorList>
    </citation>
    <scope>NUCLEOTIDE SEQUENCE [LARGE SCALE GENOMIC DNA]</scope>
    <source>
        <strain evidence="3 4">AYTCM</strain>
        <plasmid evidence="3 4">pAYTCM-2</plasmid>
    </source>
</reference>
<dbReference type="Proteomes" id="UP001244586">
    <property type="component" value="Plasmid pAYTCM-2"/>
</dbReference>
<protein>
    <submittedName>
        <fullName evidence="3">Uncharacterized protein</fullName>
    </submittedName>
</protein>
<evidence type="ECO:0000256" key="2">
    <source>
        <dbReference type="SAM" id="Phobius"/>
    </source>
</evidence>
<keyword evidence="1" id="KW-0175">Coiled coil</keyword>
<evidence type="ECO:0000256" key="1">
    <source>
        <dbReference type="SAM" id="Coils"/>
    </source>
</evidence>
<dbReference type="EMBL" id="CP121778">
    <property type="protein sequence ID" value="WMG20074.1"/>
    <property type="molecule type" value="Genomic_DNA"/>
</dbReference>
<keyword evidence="2" id="KW-0812">Transmembrane</keyword>
<feature type="coiled-coil region" evidence="1">
    <location>
        <begin position="57"/>
        <end position="84"/>
    </location>
</feature>
<organism evidence="3 4">
    <name type="scientific">Acinetobacter johnsonii</name>
    <dbReference type="NCBI Taxonomy" id="40214"/>
    <lineage>
        <taxon>Bacteria</taxon>
        <taxon>Pseudomonadati</taxon>
        <taxon>Pseudomonadota</taxon>
        <taxon>Gammaproteobacteria</taxon>
        <taxon>Moraxellales</taxon>
        <taxon>Moraxellaceae</taxon>
        <taxon>Acinetobacter</taxon>
    </lineage>
</organism>
<evidence type="ECO:0000313" key="3">
    <source>
        <dbReference type="EMBL" id="WMG20074.1"/>
    </source>
</evidence>
<keyword evidence="3" id="KW-0614">Plasmid</keyword>
<dbReference type="RefSeq" id="WP_308469693.1">
    <property type="nucleotide sequence ID" value="NZ_CP121778.1"/>
</dbReference>
<keyword evidence="4" id="KW-1185">Reference proteome</keyword>
<accession>A0AAJ6LEI2</accession>
<keyword evidence="2" id="KW-0472">Membrane</keyword>
<proteinExistence type="predicted"/>
<sequence length="302" mass="35444">MNKRDTLIQEVQTLLNSIQGIRPYFIDSEDRGGSYAWQKKSQEKLSIVFKRLDDIFKFVSESELERLKRQLQDLEDKITKPSNHEITLDECCEFIESIGENIKLSFPHDPIGHHEFDSLLNKISKFNISFPTKIRSSNYFESLSDEDLEFLLKSFINLYNSDFIEDQIVRNNLVDQIKASIKHFFSSQDKDAELINKMQKNIDENKELKLAVSTYISEREEKDNEIKNRTDELNKKLSNFTNNKITQTFDSEANKIDGLILKYSRTIISLFLVIVLLIAAKVFFYFCPNFSLYKQILCTRQK</sequence>
<keyword evidence="2" id="KW-1133">Transmembrane helix</keyword>
<evidence type="ECO:0000313" key="4">
    <source>
        <dbReference type="Proteomes" id="UP001244586"/>
    </source>
</evidence>
<name>A0AAJ6LEI2_ACIJO</name>
<dbReference type="AlphaFoldDB" id="A0AAJ6LEI2"/>
<gene>
    <name evidence="3" type="ORF">QBJ73_19245</name>
</gene>
<feature type="transmembrane region" description="Helical" evidence="2">
    <location>
        <begin position="267"/>
        <end position="286"/>
    </location>
</feature>
<geneLocation type="plasmid" evidence="3 4">
    <name>pAYTCM-2</name>
</geneLocation>